<evidence type="ECO:0000256" key="6">
    <source>
        <dbReference type="SAM" id="Phobius"/>
    </source>
</evidence>
<evidence type="ECO:0000256" key="4">
    <source>
        <dbReference type="ARBA" id="ARBA00022989"/>
    </source>
</evidence>
<keyword evidence="9" id="KW-1185">Reference proteome</keyword>
<dbReference type="InterPro" id="IPR019264">
    <property type="entry name" value="DUF2179"/>
</dbReference>
<evidence type="ECO:0000313" key="9">
    <source>
        <dbReference type="Proteomes" id="UP000003240"/>
    </source>
</evidence>
<evidence type="ECO:0000256" key="2">
    <source>
        <dbReference type="ARBA" id="ARBA00022475"/>
    </source>
</evidence>
<dbReference type="Pfam" id="PF10035">
    <property type="entry name" value="DUF2179"/>
    <property type="match status" value="1"/>
</dbReference>
<dbReference type="InterPro" id="IPR003740">
    <property type="entry name" value="YitT"/>
</dbReference>
<feature type="transmembrane region" description="Helical" evidence="6">
    <location>
        <begin position="145"/>
        <end position="164"/>
    </location>
</feature>
<dbReference type="GO" id="GO:0005886">
    <property type="term" value="C:plasma membrane"/>
    <property type="evidence" value="ECO:0007669"/>
    <property type="project" value="UniProtKB-SubCell"/>
</dbReference>
<dbReference type="EMBL" id="AFGF01000234">
    <property type="protein sequence ID" value="EGO62314.1"/>
    <property type="molecule type" value="Genomic_DNA"/>
</dbReference>
<feature type="transmembrane region" description="Helical" evidence="6">
    <location>
        <begin position="47"/>
        <end position="67"/>
    </location>
</feature>
<comment type="subcellular location">
    <subcellularLocation>
        <location evidence="1">Cell membrane</location>
        <topology evidence="1">Multi-pass membrane protein</topology>
    </subcellularLocation>
</comment>
<dbReference type="eggNOG" id="COG1284">
    <property type="taxonomic scope" value="Bacteria"/>
</dbReference>
<sequence>MSTWLKNYAGITLGTVVTATALNMFLIPNKIAAGGTSGLATVFHHLWGWPVGVAMLGMDFPLFIGSVKVLGAGFGINTLFGSVVLSLSIDLLAPYTPVLTHDILLSTLYGGVLSGVGMGLVFRFRGTTAGTDMAAAVVNKLFGVSLGRALLGIDCFVIAIAGFAFGSAELSLYALISLFVTTQIIDLIQEGPNSAKAFLIMSDRTAEIAQAIMAELGRGVTFLFGRGGYSGKEREMLVCVVSKKEVQAMKDLISKTDDKAFVIVADAHEVLGEGFTRI</sequence>
<evidence type="ECO:0000313" key="8">
    <source>
        <dbReference type="EMBL" id="EGO62314.1"/>
    </source>
</evidence>
<feature type="domain" description="DUF2179" evidence="7">
    <location>
        <begin position="218"/>
        <end position="272"/>
    </location>
</feature>
<dbReference type="CDD" id="cd16380">
    <property type="entry name" value="YitT_C"/>
    <property type="match status" value="1"/>
</dbReference>
<name>F7NNY0_9FIRM</name>
<dbReference type="InterPro" id="IPR051461">
    <property type="entry name" value="UPF0750_membrane"/>
</dbReference>
<evidence type="ECO:0000256" key="3">
    <source>
        <dbReference type="ARBA" id="ARBA00022692"/>
    </source>
</evidence>
<gene>
    <name evidence="8" type="ORF">ALO_19107</name>
</gene>
<accession>F7NNY0</accession>
<comment type="caution">
    <text evidence="8">The sequence shown here is derived from an EMBL/GenBank/DDBJ whole genome shotgun (WGS) entry which is preliminary data.</text>
</comment>
<dbReference type="RefSeq" id="WP_004098983.1">
    <property type="nucleotide sequence ID" value="NZ_AFGF01000234.1"/>
</dbReference>
<dbReference type="STRING" id="1009370.ALO_19107"/>
<feature type="transmembrane region" description="Helical" evidence="6">
    <location>
        <begin position="79"/>
        <end position="97"/>
    </location>
</feature>
<dbReference type="Gene3D" id="3.30.70.120">
    <property type="match status" value="1"/>
</dbReference>
<dbReference type="PANTHER" id="PTHR33545:SF5">
    <property type="entry name" value="UPF0750 MEMBRANE PROTEIN YITT"/>
    <property type="match status" value="1"/>
</dbReference>
<organism evidence="8 9">
    <name type="scientific">Acetonema longum DSM 6540</name>
    <dbReference type="NCBI Taxonomy" id="1009370"/>
    <lineage>
        <taxon>Bacteria</taxon>
        <taxon>Bacillati</taxon>
        <taxon>Bacillota</taxon>
        <taxon>Negativicutes</taxon>
        <taxon>Acetonemataceae</taxon>
        <taxon>Acetonema</taxon>
    </lineage>
</organism>
<dbReference type="Pfam" id="PF02588">
    <property type="entry name" value="YitT_membrane"/>
    <property type="match status" value="1"/>
</dbReference>
<keyword evidence="2" id="KW-1003">Cell membrane</keyword>
<dbReference type="PANTHER" id="PTHR33545">
    <property type="entry name" value="UPF0750 MEMBRANE PROTEIN YITT-RELATED"/>
    <property type="match status" value="1"/>
</dbReference>
<protein>
    <recommendedName>
        <fullName evidence="7">DUF2179 domain-containing protein</fullName>
    </recommendedName>
</protein>
<reference evidence="8 9" key="1">
    <citation type="journal article" date="2011" name="EMBO J.">
        <title>Structural diversity of bacterial flagellar motors.</title>
        <authorList>
            <person name="Chen S."/>
            <person name="Beeby M."/>
            <person name="Murphy G.E."/>
            <person name="Leadbetter J.R."/>
            <person name="Hendrixson D.R."/>
            <person name="Briegel A."/>
            <person name="Li Z."/>
            <person name="Shi J."/>
            <person name="Tocheva E.I."/>
            <person name="Muller A."/>
            <person name="Dobro M.J."/>
            <person name="Jensen G.J."/>
        </authorList>
    </citation>
    <scope>NUCLEOTIDE SEQUENCE [LARGE SCALE GENOMIC DNA]</scope>
    <source>
        <strain evidence="8 9">DSM 6540</strain>
    </source>
</reference>
<evidence type="ECO:0000259" key="7">
    <source>
        <dbReference type="Pfam" id="PF10035"/>
    </source>
</evidence>
<dbReference type="AlphaFoldDB" id="F7NNY0"/>
<feature type="transmembrane region" description="Helical" evidence="6">
    <location>
        <begin position="7"/>
        <end position="27"/>
    </location>
</feature>
<keyword evidence="3 6" id="KW-0812">Transmembrane</keyword>
<proteinExistence type="predicted"/>
<evidence type="ECO:0000256" key="1">
    <source>
        <dbReference type="ARBA" id="ARBA00004651"/>
    </source>
</evidence>
<dbReference type="InterPro" id="IPR015867">
    <property type="entry name" value="N-reg_PII/ATP_PRibTrfase_C"/>
</dbReference>
<evidence type="ECO:0000256" key="5">
    <source>
        <dbReference type="ARBA" id="ARBA00023136"/>
    </source>
</evidence>
<keyword evidence="4 6" id="KW-1133">Transmembrane helix</keyword>
<keyword evidence="5 6" id="KW-0472">Membrane</keyword>
<feature type="transmembrane region" description="Helical" evidence="6">
    <location>
        <begin position="103"/>
        <end position="124"/>
    </location>
</feature>
<dbReference type="Proteomes" id="UP000003240">
    <property type="component" value="Unassembled WGS sequence"/>
</dbReference>
<dbReference type="PIRSF" id="PIRSF006483">
    <property type="entry name" value="Membrane_protein_YitT"/>
    <property type="match status" value="1"/>
</dbReference>